<dbReference type="SUPFAM" id="SSF55637">
    <property type="entry name" value="Cell cycle regulatory proteins"/>
    <property type="match status" value="1"/>
</dbReference>
<keyword evidence="7" id="KW-1185">Reference proteome</keyword>
<keyword evidence="2 4" id="KW-0132">Cell division</keyword>
<evidence type="ECO:0000256" key="5">
    <source>
        <dbReference type="SAM" id="MobiDB-lite"/>
    </source>
</evidence>
<evidence type="ECO:0000256" key="1">
    <source>
        <dbReference type="ARBA" id="ARBA00007782"/>
    </source>
</evidence>
<comment type="caution">
    <text evidence="6">The sequence shown here is derived from an EMBL/GenBank/DDBJ whole genome shotgun (WGS) entry which is preliminary data.</text>
</comment>
<dbReference type="PROSITE" id="PS00944">
    <property type="entry name" value="CKS_1"/>
    <property type="match status" value="1"/>
</dbReference>
<dbReference type="Gene3D" id="3.30.170.10">
    <property type="entry name" value="Cyclin-dependent kinase, regulatory subunit"/>
    <property type="match status" value="1"/>
</dbReference>
<dbReference type="PRINTS" id="PR00296">
    <property type="entry name" value="CYCLINKINASE"/>
</dbReference>
<comment type="function">
    <text evidence="4">Binds to the catalytic subunit of the cyclin dependent kinases and is essential for their biological function.</text>
</comment>
<feature type="region of interest" description="Disordered" evidence="5">
    <location>
        <begin position="1"/>
        <end position="26"/>
    </location>
</feature>
<accession>A0ABR2W152</accession>
<reference evidence="6 7" key="1">
    <citation type="submission" date="2023-04" db="EMBL/GenBank/DDBJ databases">
        <title>Genome of Basidiobolus ranarum AG-B5.</title>
        <authorList>
            <person name="Stajich J.E."/>
            <person name="Carter-House D."/>
            <person name="Gryganskyi A."/>
        </authorList>
    </citation>
    <scope>NUCLEOTIDE SEQUENCE [LARGE SCALE GENOMIC DNA]</scope>
    <source>
        <strain evidence="6 7">AG-B5</strain>
    </source>
</reference>
<dbReference type="Pfam" id="PF01111">
    <property type="entry name" value="CKS"/>
    <property type="match status" value="1"/>
</dbReference>
<gene>
    <name evidence="6" type="ORF">K7432_006763</name>
</gene>
<proteinExistence type="inferred from homology"/>
<dbReference type="InterPro" id="IPR000789">
    <property type="entry name" value="Cyclin-dep_kinase_reg-sub"/>
</dbReference>
<name>A0ABR2W152_9FUNG</name>
<organism evidence="6 7">
    <name type="scientific">Basidiobolus ranarum</name>
    <dbReference type="NCBI Taxonomy" id="34480"/>
    <lineage>
        <taxon>Eukaryota</taxon>
        <taxon>Fungi</taxon>
        <taxon>Fungi incertae sedis</taxon>
        <taxon>Zoopagomycota</taxon>
        <taxon>Entomophthoromycotina</taxon>
        <taxon>Basidiobolomycetes</taxon>
        <taxon>Basidiobolales</taxon>
        <taxon>Basidiobolaceae</taxon>
        <taxon>Basidiobolus</taxon>
    </lineage>
</organism>
<evidence type="ECO:0000256" key="4">
    <source>
        <dbReference type="RuleBase" id="RU311113"/>
    </source>
</evidence>
<dbReference type="EMBL" id="JASJQH010007186">
    <property type="protein sequence ID" value="KAK9712964.1"/>
    <property type="molecule type" value="Genomic_DNA"/>
</dbReference>
<dbReference type="SMART" id="SM01084">
    <property type="entry name" value="CKS"/>
    <property type="match status" value="1"/>
</dbReference>
<dbReference type="InterPro" id="IPR036858">
    <property type="entry name" value="Cyclin-dep_kinase_reg-sub_sf"/>
</dbReference>
<dbReference type="PANTHER" id="PTHR23415">
    <property type="entry name" value="CYCLIN-DEPENDENT KINASES REGULATORY SUBUNIT/60S RIBOSOME SUBUNIT BIOGENESIS PROTEIN NIP7"/>
    <property type="match status" value="1"/>
</dbReference>
<evidence type="ECO:0000256" key="2">
    <source>
        <dbReference type="ARBA" id="ARBA00022618"/>
    </source>
</evidence>
<protein>
    <recommendedName>
        <fullName evidence="4">Cyclin-dependent kinases regulatory subunit</fullName>
    </recommendedName>
</protein>
<feature type="compositionally biased region" description="Acidic residues" evidence="5">
    <location>
        <begin position="9"/>
        <end position="19"/>
    </location>
</feature>
<evidence type="ECO:0000313" key="7">
    <source>
        <dbReference type="Proteomes" id="UP001479436"/>
    </source>
</evidence>
<evidence type="ECO:0000256" key="3">
    <source>
        <dbReference type="ARBA" id="ARBA00023306"/>
    </source>
</evidence>
<keyword evidence="3 4" id="KW-0131">Cell cycle</keyword>
<sequence>MTVPKEVEEYSDYSEEEETFNERQKVRDAAKYQDQIYYSDRYSDEEFEYRHVTLPKPLVKYVPTSRLMAESEWRALGVVQSLGWEHYLIHAPERHILLFKREKDYQLKYPNGKRKV</sequence>
<dbReference type="Proteomes" id="UP001479436">
    <property type="component" value="Unassembled WGS sequence"/>
</dbReference>
<dbReference type="PROSITE" id="PS00945">
    <property type="entry name" value="CKS_2"/>
    <property type="match status" value="1"/>
</dbReference>
<evidence type="ECO:0000313" key="6">
    <source>
        <dbReference type="EMBL" id="KAK9712964.1"/>
    </source>
</evidence>
<comment type="similarity">
    <text evidence="1 4">Belongs to the CKS family.</text>
</comment>